<dbReference type="Pfam" id="PF14750">
    <property type="entry name" value="INTS2"/>
    <property type="match status" value="1"/>
</dbReference>
<evidence type="ECO:0000313" key="2">
    <source>
        <dbReference type="Proteomes" id="UP000267251"/>
    </source>
</evidence>
<dbReference type="PANTHER" id="PTHR28608:SF1">
    <property type="entry name" value="INTEGRATOR COMPLEX SUBUNIT 2"/>
    <property type="match status" value="1"/>
</dbReference>
<dbReference type="Proteomes" id="UP000267251">
    <property type="component" value="Unassembled WGS sequence"/>
</dbReference>
<dbReference type="InterPro" id="IPR029321">
    <property type="entry name" value="INTS2"/>
</dbReference>
<accession>A0A4P9Y1F6</accession>
<organism evidence="1 2">
    <name type="scientific">Piptocephalis cylindrospora</name>
    <dbReference type="NCBI Taxonomy" id="1907219"/>
    <lineage>
        <taxon>Eukaryota</taxon>
        <taxon>Fungi</taxon>
        <taxon>Fungi incertae sedis</taxon>
        <taxon>Zoopagomycota</taxon>
        <taxon>Zoopagomycotina</taxon>
        <taxon>Zoopagomycetes</taxon>
        <taxon>Zoopagales</taxon>
        <taxon>Piptocephalidaceae</taxon>
        <taxon>Piptocephalis</taxon>
    </lineage>
</organism>
<evidence type="ECO:0000313" key="1">
    <source>
        <dbReference type="EMBL" id="RKP12628.1"/>
    </source>
</evidence>
<keyword evidence="2" id="KW-1185">Reference proteome</keyword>
<gene>
    <name evidence="1" type="ORF">BJ684DRAFT_20842</name>
</gene>
<sequence>MQTNQSPPLGNPEHRLPPLLLELACLVPGWTESADIRVQRHLDAAIDFAQDSAIDLVHIHVWRHVHSPEAMKDLEESARVALFLHLPHIKVFNIDISEGWGQEKDVASLIDRPPEASPSMNDLIACLMLTSASDLEKNQMLAGMYDQLLNNHNSMGLALLLLFLIKESAQSSSVLSDVEHLCSQALDVSFILGEANVHSLVRFLSQVDFTLERASKLLISSDSMFPEGVKLTTMGRLTRGKLANQACQAEEEKVRKWIGRVIRTPLVRALPVYRVEIILRYGRTIQRRMTAAEGVMDGDIQMLEEMGVPELLNVPSNRPVESPAILALLLLLASLPLPGHLLSHGNSAWDYATYGAMFTLGTWSILSSVMSTTRREAKASRMQRSLRRSTTPISISQVLCQLEGIIRLEPTVEKNALQTLLSILLGVERSEDTEKRLASKAWLALYASQPDSVVRSSLFILCEGNPEIQQSDSILWDPLYVLSLDTRFFQCPWALSVLLEILGFVLYSSQRSITLWAAEGDKCFSSNPTTLRLVHYQRYSVHLLPLLMEHVPTLRGISGFMDELMQQPTYAAKGWAAHVGVSVLEHHRSLEDVCGWVKRLKDLLDELIQADAAGLMALKCRFDAL</sequence>
<dbReference type="GO" id="GO:0032039">
    <property type="term" value="C:integrator complex"/>
    <property type="evidence" value="ECO:0007669"/>
    <property type="project" value="InterPro"/>
</dbReference>
<dbReference type="EMBL" id="KZ988261">
    <property type="protein sequence ID" value="RKP12628.1"/>
    <property type="molecule type" value="Genomic_DNA"/>
</dbReference>
<proteinExistence type="predicted"/>
<dbReference type="OrthoDB" id="3363059at2759"/>
<dbReference type="GO" id="GO:0034472">
    <property type="term" value="P:snRNA 3'-end processing"/>
    <property type="evidence" value="ECO:0007669"/>
    <property type="project" value="TreeGrafter"/>
</dbReference>
<name>A0A4P9Y1F6_9FUNG</name>
<protein>
    <submittedName>
        <fullName evidence="1">Uncharacterized protein</fullName>
    </submittedName>
</protein>
<dbReference type="PANTHER" id="PTHR28608">
    <property type="entry name" value="INTEGRATOR COMPLEX SUBUNIT 2"/>
    <property type="match status" value="1"/>
</dbReference>
<dbReference type="AlphaFoldDB" id="A0A4P9Y1F6"/>
<reference evidence="2" key="1">
    <citation type="journal article" date="2018" name="Nat. Microbiol.">
        <title>Leveraging single-cell genomics to expand the fungal tree of life.</title>
        <authorList>
            <person name="Ahrendt S.R."/>
            <person name="Quandt C.A."/>
            <person name="Ciobanu D."/>
            <person name="Clum A."/>
            <person name="Salamov A."/>
            <person name="Andreopoulos B."/>
            <person name="Cheng J.F."/>
            <person name="Woyke T."/>
            <person name="Pelin A."/>
            <person name="Henrissat B."/>
            <person name="Reynolds N.K."/>
            <person name="Benny G.L."/>
            <person name="Smith M.E."/>
            <person name="James T.Y."/>
            <person name="Grigoriev I.V."/>
        </authorList>
    </citation>
    <scope>NUCLEOTIDE SEQUENCE [LARGE SCALE GENOMIC DNA]</scope>
</reference>